<sequence length="468" mass="53814">MRYYRRTLAIYLLLQLSLSCCIDTDRDLSKVPEEVLPKLSGVTSFNWGDSYVTISANQPVSSINASYAPLKYDKHMIVSYTIDDVPANAYSRAFAVINKHLVDDMPNFHAGLKHTTGTMPEKTLGYTNGCGTEIRFPIGLAIWANIPNKSMNVTDIMGYKTPGTGYPYLVWKDVIPIIDFGGNIYFHDVNERFTNDNTLDGIREGFDLDQARTVERIGRKIKTLVVPNGDKIFYQAALDYNPITIISDQGGSDVIYPKELNTDLHKKYMSREYFDDDQEIDNYFDKIKTNYESDNPYWFQFFNHGASLTFMELLRRINDTYGKDGTDNIWFATIDEVYEYYHFKANYPIQKTIEGNIATFRIEAAPDYKLPEECTYHRDFTLLVTGLDSMNGVTLTFGPNVYGYSYKYRPEDKTLMINLNCNPSLLERAQRYTDIYKDSPSDESKADALYFINQLSPERRTVFLNSIN</sequence>
<protein>
    <submittedName>
        <fullName evidence="1">Uncharacterized protein</fullName>
    </submittedName>
</protein>
<evidence type="ECO:0000313" key="1">
    <source>
        <dbReference type="EMBL" id="MPM27509.1"/>
    </source>
</evidence>
<gene>
    <name evidence="1" type="ORF">SDC9_74021</name>
</gene>
<dbReference type="AlphaFoldDB" id="A0A644YGQ5"/>
<comment type="caution">
    <text evidence="1">The sequence shown here is derived from an EMBL/GenBank/DDBJ whole genome shotgun (WGS) entry which is preliminary data.</text>
</comment>
<accession>A0A644YGQ5</accession>
<reference evidence="1" key="1">
    <citation type="submission" date="2019-08" db="EMBL/GenBank/DDBJ databases">
        <authorList>
            <person name="Kucharzyk K."/>
            <person name="Murdoch R.W."/>
            <person name="Higgins S."/>
            <person name="Loffler F."/>
        </authorList>
    </citation>
    <scope>NUCLEOTIDE SEQUENCE</scope>
</reference>
<name>A0A644YGQ5_9ZZZZ</name>
<dbReference type="InterPro" id="IPR032762">
    <property type="entry name" value="Polysacc_deac_3"/>
</dbReference>
<dbReference type="PROSITE" id="PS51257">
    <property type="entry name" value="PROKAR_LIPOPROTEIN"/>
    <property type="match status" value="1"/>
</dbReference>
<dbReference type="EMBL" id="VSSQ01005010">
    <property type="protein sequence ID" value="MPM27509.1"/>
    <property type="molecule type" value="Genomic_DNA"/>
</dbReference>
<proteinExistence type="predicted"/>
<dbReference type="Pfam" id="PF15421">
    <property type="entry name" value="Polysacc_deac_3"/>
    <property type="match status" value="1"/>
</dbReference>
<organism evidence="1">
    <name type="scientific">bioreactor metagenome</name>
    <dbReference type="NCBI Taxonomy" id="1076179"/>
    <lineage>
        <taxon>unclassified sequences</taxon>
        <taxon>metagenomes</taxon>
        <taxon>ecological metagenomes</taxon>
    </lineage>
</organism>